<dbReference type="OrthoDB" id="5365194at2"/>
<evidence type="ECO:0000256" key="1">
    <source>
        <dbReference type="SAM" id="SignalP"/>
    </source>
</evidence>
<dbReference type="Pfam" id="PF08238">
    <property type="entry name" value="Sel1"/>
    <property type="match status" value="2"/>
</dbReference>
<evidence type="ECO:0000313" key="3">
    <source>
        <dbReference type="Proteomes" id="UP000295509"/>
    </source>
</evidence>
<dbReference type="InterPro" id="IPR006597">
    <property type="entry name" value="Sel1-like"/>
</dbReference>
<name>A0A4R8LXJ4_9BURK</name>
<comment type="caution">
    <text evidence="2">The sequence shown here is derived from an EMBL/GenBank/DDBJ whole genome shotgun (WGS) entry which is preliminary data.</text>
</comment>
<dbReference type="EMBL" id="SORE01000004">
    <property type="protein sequence ID" value="TDY52950.1"/>
    <property type="molecule type" value="Genomic_DNA"/>
</dbReference>
<proteinExistence type="predicted"/>
<feature type="signal peptide" evidence="1">
    <location>
        <begin position="1"/>
        <end position="22"/>
    </location>
</feature>
<dbReference type="SUPFAM" id="SSF81901">
    <property type="entry name" value="HCP-like"/>
    <property type="match status" value="1"/>
</dbReference>
<dbReference type="AlphaFoldDB" id="A0A4R8LXJ4"/>
<dbReference type="PANTHER" id="PTHR11102:SF160">
    <property type="entry name" value="ERAD-ASSOCIATED E3 UBIQUITIN-PROTEIN LIGASE COMPONENT HRD3"/>
    <property type="match status" value="1"/>
</dbReference>
<keyword evidence="1" id="KW-0732">Signal</keyword>
<dbReference type="Gene3D" id="1.25.40.10">
    <property type="entry name" value="Tetratricopeptide repeat domain"/>
    <property type="match status" value="1"/>
</dbReference>
<dbReference type="PANTHER" id="PTHR11102">
    <property type="entry name" value="SEL-1-LIKE PROTEIN"/>
    <property type="match status" value="1"/>
</dbReference>
<organism evidence="2 3">
    <name type="scientific">Paraburkholderia rhizosphaerae</name>
    <dbReference type="NCBI Taxonomy" id="480658"/>
    <lineage>
        <taxon>Bacteria</taxon>
        <taxon>Pseudomonadati</taxon>
        <taxon>Pseudomonadota</taxon>
        <taxon>Betaproteobacteria</taxon>
        <taxon>Burkholderiales</taxon>
        <taxon>Burkholderiaceae</taxon>
        <taxon>Paraburkholderia</taxon>
    </lineage>
</organism>
<dbReference type="RefSeq" id="WP_134190965.1">
    <property type="nucleotide sequence ID" value="NZ_JBHLUW010000002.1"/>
</dbReference>
<keyword evidence="3" id="KW-1185">Reference proteome</keyword>
<gene>
    <name evidence="2" type="ORF">BX592_104236</name>
</gene>
<feature type="chain" id="PRO_5020690052" evidence="1">
    <location>
        <begin position="23"/>
        <end position="195"/>
    </location>
</feature>
<protein>
    <submittedName>
        <fullName evidence="2">Sel1 repeat-containing protein</fullName>
    </submittedName>
</protein>
<dbReference type="SMART" id="SM00671">
    <property type="entry name" value="SEL1"/>
    <property type="match status" value="2"/>
</dbReference>
<sequence length="195" mass="21922">MKCLVLSPCLLLCVAACTPALSVSDTVVICDERGCARSATKEQSRDAQIERAPAAEDARIGALSKRAMSEPKAAYDLGLRYLRGDGVRQDSYQALAWMRDAATRGDLHAQKALGSFYLFGFEEMGADPREAEKWLSIAASRGDDEAQTLLQQARAAKELDQNDYRARTAWRDVNYRNWYSGYPYLGTWRQNAWYY</sequence>
<dbReference type="Proteomes" id="UP000295509">
    <property type="component" value="Unassembled WGS sequence"/>
</dbReference>
<accession>A0A4R8LXJ4</accession>
<evidence type="ECO:0000313" key="2">
    <source>
        <dbReference type="EMBL" id="TDY52950.1"/>
    </source>
</evidence>
<reference evidence="2 3" key="1">
    <citation type="submission" date="2019-03" db="EMBL/GenBank/DDBJ databases">
        <title>Genomic Encyclopedia of Type Strains, Phase III (KMG-III): the genomes of soil and plant-associated and newly described type strains.</title>
        <authorList>
            <person name="Whitman W."/>
        </authorList>
    </citation>
    <scope>NUCLEOTIDE SEQUENCE [LARGE SCALE GENOMIC DNA]</scope>
    <source>
        <strain evidence="2 3">LMG 29544</strain>
    </source>
</reference>
<dbReference type="InterPro" id="IPR011990">
    <property type="entry name" value="TPR-like_helical_dom_sf"/>
</dbReference>
<dbReference type="InterPro" id="IPR050767">
    <property type="entry name" value="Sel1_AlgK"/>
</dbReference>